<proteinExistence type="predicted"/>
<name>A0ABS9KP76_9BACT</name>
<accession>A0ABS9KP76</accession>
<comment type="caution">
    <text evidence="1">The sequence shown here is derived from an EMBL/GenBank/DDBJ whole genome shotgun (WGS) entry which is preliminary data.</text>
</comment>
<sequence>MDQAFFAQTVAVSLIHKGPLLGCDRDPETLALGNIAWLTGKTISTTRAFMCFMIAHTEHLKY</sequence>
<dbReference type="EMBL" id="JAKLTR010000003">
    <property type="protein sequence ID" value="MCG2614133.1"/>
    <property type="molecule type" value="Genomic_DNA"/>
</dbReference>
<dbReference type="Proteomes" id="UP001165367">
    <property type="component" value="Unassembled WGS sequence"/>
</dbReference>
<keyword evidence="2" id="KW-1185">Reference proteome</keyword>
<protein>
    <submittedName>
        <fullName evidence="1">Uncharacterized protein</fullName>
    </submittedName>
</protein>
<reference evidence="1" key="1">
    <citation type="submission" date="2022-01" db="EMBL/GenBank/DDBJ databases">
        <authorList>
            <person name="Jo J.-H."/>
            <person name="Im W.-T."/>
        </authorList>
    </citation>
    <scope>NUCLEOTIDE SEQUENCE</scope>
    <source>
        <strain evidence="1">NA20</strain>
    </source>
</reference>
<organism evidence="1 2">
    <name type="scientific">Terrimonas ginsenosidimutans</name>
    <dbReference type="NCBI Taxonomy" id="2908004"/>
    <lineage>
        <taxon>Bacteria</taxon>
        <taxon>Pseudomonadati</taxon>
        <taxon>Bacteroidota</taxon>
        <taxon>Chitinophagia</taxon>
        <taxon>Chitinophagales</taxon>
        <taxon>Chitinophagaceae</taxon>
        <taxon>Terrimonas</taxon>
    </lineage>
</organism>
<gene>
    <name evidence="1" type="ORF">LZZ85_07565</name>
</gene>
<evidence type="ECO:0000313" key="2">
    <source>
        <dbReference type="Proteomes" id="UP001165367"/>
    </source>
</evidence>
<evidence type="ECO:0000313" key="1">
    <source>
        <dbReference type="EMBL" id="MCG2614133.1"/>
    </source>
</evidence>